<evidence type="ECO:0000313" key="1">
    <source>
        <dbReference type="EMBL" id="DAD75263.1"/>
    </source>
</evidence>
<name>A0A8S5LZN4_9CAUD</name>
<accession>A0A8S5LZN4</accession>
<organism evidence="1">
    <name type="scientific">Siphoviridae sp. ctMeu2</name>
    <dbReference type="NCBI Taxonomy" id="2826262"/>
    <lineage>
        <taxon>Viruses</taxon>
        <taxon>Duplodnaviria</taxon>
        <taxon>Heunggongvirae</taxon>
        <taxon>Uroviricota</taxon>
        <taxon>Caudoviricetes</taxon>
    </lineage>
</organism>
<sequence>MAAFLKINHPNSVITVALHDYAVKWDQGRLLGGGAVRKTS</sequence>
<reference evidence="1" key="1">
    <citation type="journal article" date="2021" name="Proc. Natl. Acad. Sci. U.S.A.">
        <title>A Catalog of Tens of Thousands of Viruses from Human Metagenomes Reveals Hidden Associations with Chronic Diseases.</title>
        <authorList>
            <person name="Tisza M.J."/>
            <person name="Buck C.B."/>
        </authorList>
    </citation>
    <scope>NUCLEOTIDE SEQUENCE</scope>
    <source>
        <strain evidence="1">CtMeu2</strain>
    </source>
</reference>
<proteinExistence type="predicted"/>
<dbReference type="EMBL" id="BK014778">
    <property type="protein sequence ID" value="DAD75263.1"/>
    <property type="molecule type" value="Genomic_DNA"/>
</dbReference>
<protein>
    <submittedName>
        <fullName evidence="1">Uncharacterized protein</fullName>
    </submittedName>
</protein>